<evidence type="ECO:0000256" key="4">
    <source>
        <dbReference type="SAM" id="MobiDB-lite"/>
    </source>
</evidence>
<evidence type="ECO:0000256" key="2">
    <source>
        <dbReference type="ARBA" id="ARBA00022737"/>
    </source>
</evidence>
<dbReference type="GO" id="GO:0005509">
    <property type="term" value="F:calcium ion binding"/>
    <property type="evidence" value="ECO:0007669"/>
    <property type="project" value="InterPro"/>
</dbReference>
<dbReference type="InterPro" id="IPR002048">
    <property type="entry name" value="EF_hand_dom"/>
</dbReference>
<feature type="domain" description="EF-hand" evidence="5">
    <location>
        <begin position="124"/>
        <end position="159"/>
    </location>
</feature>
<accession>A0A8T0J4L4</accession>
<name>A0A8T0J4L4_CERPU</name>
<proteinExistence type="predicted"/>
<keyword evidence="3" id="KW-0106">Calcium</keyword>
<evidence type="ECO:0000256" key="1">
    <source>
        <dbReference type="ARBA" id="ARBA00022723"/>
    </source>
</evidence>
<organism evidence="6 7">
    <name type="scientific">Ceratodon purpureus</name>
    <name type="common">Fire moss</name>
    <name type="synonym">Dicranum purpureum</name>
    <dbReference type="NCBI Taxonomy" id="3225"/>
    <lineage>
        <taxon>Eukaryota</taxon>
        <taxon>Viridiplantae</taxon>
        <taxon>Streptophyta</taxon>
        <taxon>Embryophyta</taxon>
        <taxon>Bryophyta</taxon>
        <taxon>Bryophytina</taxon>
        <taxon>Bryopsida</taxon>
        <taxon>Dicranidae</taxon>
        <taxon>Pseudoditrichales</taxon>
        <taxon>Ditrichaceae</taxon>
        <taxon>Ceratodon</taxon>
    </lineage>
</organism>
<keyword evidence="7" id="KW-1185">Reference proteome</keyword>
<dbReference type="PROSITE" id="PS00018">
    <property type="entry name" value="EF_HAND_1"/>
    <property type="match status" value="3"/>
</dbReference>
<dbReference type="PROSITE" id="PS50222">
    <property type="entry name" value="EF_HAND_2"/>
    <property type="match status" value="3"/>
</dbReference>
<dbReference type="EMBL" id="CM026421">
    <property type="protein sequence ID" value="KAG0590172.1"/>
    <property type="molecule type" value="Genomic_DNA"/>
</dbReference>
<evidence type="ECO:0000256" key="3">
    <source>
        <dbReference type="ARBA" id="ARBA00022837"/>
    </source>
</evidence>
<dbReference type="AlphaFoldDB" id="A0A8T0J4L4"/>
<keyword evidence="1" id="KW-0479">Metal-binding</keyword>
<dbReference type="InterPro" id="IPR011992">
    <property type="entry name" value="EF-hand-dom_pair"/>
</dbReference>
<feature type="domain" description="EF-hand" evidence="5">
    <location>
        <begin position="161"/>
        <end position="196"/>
    </location>
</feature>
<feature type="region of interest" description="Disordered" evidence="4">
    <location>
        <begin position="1"/>
        <end position="33"/>
    </location>
</feature>
<protein>
    <recommendedName>
        <fullName evidence="5">EF-hand domain-containing protein</fullName>
    </recommendedName>
</protein>
<dbReference type="Proteomes" id="UP000822688">
    <property type="component" value="Chromosome 1"/>
</dbReference>
<evidence type="ECO:0000313" key="6">
    <source>
        <dbReference type="EMBL" id="KAG0590172.1"/>
    </source>
</evidence>
<dbReference type="PANTHER" id="PTHR10891">
    <property type="entry name" value="EF-HAND CALCIUM-BINDING DOMAIN CONTAINING PROTEIN"/>
    <property type="match status" value="1"/>
</dbReference>
<sequence length="198" mass="21371">MKFKLRNRGSRSSQASSASSSPGGSGRVEDPSAWLTKELTTTFKVFDKDGDGKISKSELGDVLRSLGDNLNDSELDDVVTRLGGTAGCINLEQFISFHTDSPSSSGRVLSRASSAGSGNEIHDPEMEALKSAFAVFDIDKNGFISAEELQRVMLTLGDKHTSLEECRHMIKCVDKDGNQMVDFGEFQCLMSGSSVLSF</sequence>
<dbReference type="InterPro" id="IPR039647">
    <property type="entry name" value="EF_hand_pair_protein_CML-like"/>
</dbReference>
<evidence type="ECO:0000259" key="5">
    <source>
        <dbReference type="PROSITE" id="PS50222"/>
    </source>
</evidence>
<dbReference type="CDD" id="cd00051">
    <property type="entry name" value="EFh"/>
    <property type="match status" value="2"/>
</dbReference>
<feature type="domain" description="EF-hand" evidence="5">
    <location>
        <begin position="34"/>
        <end position="69"/>
    </location>
</feature>
<dbReference type="FunFam" id="1.10.238.10:FF:000001">
    <property type="entry name" value="Calmodulin 1"/>
    <property type="match status" value="1"/>
</dbReference>
<dbReference type="Pfam" id="PF13405">
    <property type="entry name" value="EF-hand_6"/>
    <property type="match status" value="1"/>
</dbReference>
<reference evidence="6" key="1">
    <citation type="submission" date="2020-06" db="EMBL/GenBank/DDBJ databases">
        <title>WGS assembly of Ceratodon purpureus strain R40.</title>
        <authorList>
            <person name="Carey S.B."/>
            <person name="Jenkins J."/>
            <person name="Shu S."/>
            <person name="Lovell J.T."/>
            <person name="Sreedasyam A."/>
            <person name="Maumus F."/>
            <person name="Tiley G.P."/>
            <person name="Fernandez-Pozo N."/>
            <person name="Barry K."/>
            <person name="Chen C."/>
            <person name="Wang M."/>
            <person name="Lipzen A."/>
            <person name="Daum C."/>
            <person name="Saski C.A."/>
            <person name="Payton A.C."/>
            <person name="Mcbreen J.C."/>
            <person name="Conrad R.E."/>
            <person name="Kollar L.M."/>
            <person name="Olsson S."/>
            <person name="Huttunen S."/>
            <person name="Landis J.B."/>
            <person name="Wickett N.J."/>
            <person name="Johnson M.G."/>
            <person name="Rensing S.A."/>
            <person name="Grimwood J."/>
            <person name="Schmutz J."/>
            <person name="Mcdaniel S.F."/>
        </authorList>
    </citation>
    <scope>NUCLEOTIDE SEQUENCE</scope>
    <source>
        <strain evidence="6">R40</strain>
    </source>
</reference>
<dbReference type="Pfam" id="PF13499">
    <property type="entry name" value="EF-hand_7"/>
    <property type="match status" value="1"/>
</dbReference>
<dbReference type="SMART" id="SM00054">
    <property type="entry name" value="EFh"/>
    <property type="match status" value="3"/>
</dbReference>
<evidence type="ECO:0000313" key="7">
    <source>
        <dbReference type="Proteomes" id="UP000822688"/>
    </source>
</evidence>
<dbReference type="InterPro" id="IPR018247">
    <property type="entry name" value="EF_Hand_1_Ca_BS"/>
</dbReference>
<feature type="compositionally biased region" description="Low complexity" evidence="4">
    <location>
        <begin position="10"/>
        <end position="22"/>
    </location>
</feature>
<dbReference type="OrthoDB" id="26525at2759"/>
<comment type="caution">
    <text evidence="6">The sequence shown here is derived from an EMBL/GenBank/DDBJ whole genome shotgun (WGS) entry which is preliminary data.</text>
</comment>
<keyword evidence="2" id="KW-0677">Repeat</keyword>
<feature type="compositionally biased region" description="Low complexity" evidence="4">
    <location>
        <begin position="101"/>
        <end position="118"/>
    </location>
</feature>
<dbReference type="Gene3D" id="1.10.238.10">
    <property type="entry name" value="EF-hand"/>
    <property type="match status" value="2"/>
</dbReference>
<dbReference type="SUPFAM" id="SSF47473">
    <property type="entry name" value="EF-hand"/>
    <property type="match status" value="1"/>
</dbReference>
<gene>
    <name evidence="6" type="ORF">KC19_1G078200</name>
</gene>
<feature type="region of interest" description="Disordered" evidence="4">
    <location>
        <begin position="101"/>
        <end position="120"/>
    </location>
</feature>